<feature type="domain" description="RING-type" evidence="10">
    <location>
        <begin position="275"/>
        <end position="316"/>
    </location>
</feature>
<evidence type="ECO:0000256" key="7">
    <source>
        <dbReference type="ARBA" id="ARBA00022833"/>
    </source>
</evidence>
<evidence type="ECO:0000256" key="4">
    <source>
        <dbReference type="ARBA" id="ARBA00022723"/>
    </source>
</evidence>
<sequence length="395" mass="43383">MADTINATMIYCHQCSQRWPRSEHGLSCPHCQSEFVEFIGEDEPLPRDSPSPPQEPINDHYGMPQNPFEQYLGENITRHQYRSGDGRVTYTSTTIRSPMRGMPFQRQPPQGMPGSDPLIPLFANLNALFQGIVASGNQPQPLPANEPPGIRSDFRGQQNHGEEHTTPVATVDDILRMLQQDFMERNARPRDPSGRIGGVPLVAPNPLEIVARIMGLGRHGDAVYSQEELDRVISELIEQTANSNAPGPASEEAIQALPKKQVDKTMLGHDGKAECSICMDSVQIEEEVTELPCKHWFHGNCISAWLVEHDTCPHCRRGIMETYRQNQSSQDSAASQSSSSPPGLGSRSNPYIVSDDPSESNGAHNNQQPPSGGGGNGRFAWWMRTHFGGGGNSGS</sequence>
<feature type="compositionally biased region" description="Low complexity" evidence="9">
    <location>
        <begin position="326"/>
        <end position="349"/>
    </location>
</feature>
<dbReference type="GO" id="GO:0008270">
    <property type="term" value="F:zinc ion binding"/>
    <property type="evidence" value="ECO:0007669"/>
    <property type="project" value="UniProtKB-KW"/>
</dbReference>
<keyword evidence="5 8" id="KW-0863">Zinc-finger</keyword>
<dbReference type="PANTHER" id="PTHR45931">
    <property type="entry name" value="SI:CH211-59O9.10"/>
    <property type="match status" value="1"/>
</dbReference>
<evidence type="ECO:0000256" key="9">
    <source>
        <dbReference type="SAM" id="MobiDB-lite"/>
    </source>
</evidence>
<dbReference type="GO" id="GO:0016567">
    <property type="term" value="P:protein ubiquitination"/>
    <property type="evidence" value="ECO:0007669"/>
    <property type="project" value="UniProtKB-ARBA"/>
</dbReference>
<feature type="region of interest" description="Disordered" evidence="9">
    <location>
        <begin position="136"/>
        <end position="165"/>
    </location>
</feature>
<dbReference type="FunFam" id="3.30.40.10:FF:000127">
    <property type="entry name" value="E3 ubiquitin-protein ligase RNF181"/>
    <property type="match status" value="1"/>
</dbReference>
<evidence type="ECO:0000256" key="8">
    <source>
        <dbReference type="PROSITE-ProRule" id="PRU00175"/>
    </source>
</evidence>
<keyword evidence="3" id="KW-0808">Transferase</keyword>
<dbReference type="Pfam" id="PF13639">
    <property type="entry name" value="zf-RING_2"/>
    <property type="match status" value="1"/>
</dbReference>
<comment type="catalytic activity">
    <reaction evidence="1">
        <text>S-ubiquitinyl-[E2 ubiquitin-conjugating enzyme]-L-cysteine + [acceptor protein]-L-lysine = [E2 ubiquitin-conjugating enzyme]-L-cysteine + N(6)-ubiquitinyl-[acceptor protein]-L-lysine.</text>
        <dbReference type="EC" id="2.3.2.27"/>
    </reaction>
</comment>
<dbReference type="EMBL" id="DS028095">
    <property type="protein sequence ID" value="KMP05260.1"/>
    <property type="molecule type" value="Genomic_DNA"/>
</dbReference>
<dbReference type="GO" id="GO:0005634">
    <property type="term" value="C:nucleus"/>
    <property type="evidence" value="ECO:0007669"/>
    <property type="project" value="TreeGrafter"/>
</dbReference>
<evidence type="ECO:0000259" key="10">
    <source>
        <dbReference type="PROSITE" id="PS50089"/>
    </source>
</evidence>
<evidence type="ECO:0000256" key="5">
    <source>
        <dbReference type="ARBA" id="ARBA00022771"/>
    </source>
</evidence>
<dbReference type="Gene3D" id="3.30.40.10">
    <property type="entry name" value="Zinc/RING finger domain, C3HC4 (zinc finger)"/>
    <property type="match status" value="1"/>
</dbReference>
<gene>
    <name evidence="11" type="ORF">CIRG_04941</name>
</gene>
<dbReference type="Proteomes" id="UP000054565">
    <property type="component" value="Unassembled WGS sequence"/>
</dbReference>
<dbReference type="PROSITE" id="PS50089">
    <property type="entry name" value="ZF_RING_2"/>
    <property type="match status" value="1"/>
</dbReference>
<reference evidence="12" key="1">
    <citation type="journal article" date="2010" name="Genome Res.">
        <title>Population genomic sequencing of Coccidioides fungi reveals recent hybridization and transposon control.</title>
        <authorList>
            <person name="Neafsey D.E."/>
            <person name="Barker B.M."/>
            <person name="Sharpton T.J."/>
            <person name="Stajich J.E."/>
            <person name="Park D.J."/>
            <person name="Whiston E."/>
            <person name="Hung C.-Y."/>
            <person name="McMahan C."/>
            <person name="White J."/>
            <person name="Sykes S."/>
            <person name="Heiman D."/>
            <person name="Young S."/>
            <person name="Zeng Q."/>
            <person name="Abouelleil A."/>
            <person name="Aftuck L."/>
            <person name="Bessette D."/>
            <person name="Brown A."/>
            <person name="FitzGerald M."/>
            <person name="Lui A."/>
            <person name="Macdonald J.P."/>
            <person name="Priest M."/>
            <person name="Orbach M.J."/>
            <person name="Galgiani J.N."/>
            <person name="Kirkland T.N."/>
            <person name="Cole G.T."/>
            <person name="Birren B.W."/>
            <person name="Henn M.R."/>
            <person name="Taylor J.W."/>
            <person name="Rounsley S.D."/>
        </authorList>
    </citation>
    <scope>NUCLEOTIDE SEQUENCE [LARGE SCALE GENOMIC DNA]</scope>
    <source>
        <strain evidence="12">RMSCC 2394</strain>
    </source>
</reference>
<feature type="region of interest" description="Disordered" evidence="9">
    <location>
        <begin position="326"/>
        <end position="395"/>
    </location>
</feature>
<organism evidence="11 12">
    <name type="scientific">Coccidioides immitis RMSCC 2394</name>
    <dbReference type="NCBI Taxonomy" id="404692"/>
    <lineage>
        <taxon>Eukaryota</taxon>
        <taxon>Fungi</taxon>
        <taxon>Dikarya</taxon>
        <taxon>Ascomycota</taxon>
        <taxon>Pezizomycotina</taxon>
        <taxon>Eurotiomycetes</taxon>
        <taxon>Eurotiomycetidae</taxon>
        <taxon>Onygenales</taxon>
        <taxon>Onygenaceae</taxon>
        <taxon>Coccidioides</taxon>
    </lineage>
</organism>
<dbReference type="InterPro" id="IPR013083">
    <property type="entry name" value="Znf_RING/FYVE/PHD"/>
</dbReference>
<keyword evidence="4" id="KW-0479">Metal-binding</keyword>
<dbReference type="InterPro" id="IPR001841">
    <property type="entry name" value="Znf_RING"/>
</dbReference>
<protein>
    <recommendedName>
        <fullName evidence="2">RING-type E3 ubiquitin transferase</fullName>
        <ecNumber evidence="2">2.3.2.27</ecNumber>
    </recommendedName>
</protein>
<keyword evidence="7" id="KW-0862">Zinc</keyword>
<dbReference type="EC" id="2.3.2.27" evidence="2"/>
<accession>A0A0J6YBY8</accession>
<dbReference type="AlphaFoldDB" id="A0A0J6YBY8"/>
<dbReference type="GO" id="GO:0006511">
    <property type="term" value="P:ubiquitin-dependent protein catabolic process"/>
    <property type="evidence" value="ECO:0007669"/>
    <property type="project" value="TreeGrafter"/>
</dbReference>
<dbReference type="STRING" id="404692.A0A0J6YBY8"/>
<dbReference type="InterPro" id="IPR051834">
    <property type="entry name" value="RING_finger_E3_ligase"/>
</dbReference>
<dbReference type="GO" id="GO:0061630">
    <property type="term" value="F:ubiquitin protein ligase activity"/>
    <property type="evidence" value="ECO:0007669"/>
    <property type="project" value="UniProtKB-EC"/>
</dbReference>
<evidence type="ECO:0000256" key="3">
    <source>
        <dbReference type="ARBA" id="ARBA00022679"/>
    </source>
</evidence>
<name>A0A0J6YBY8_COCIT</name>
<evidence type="ECO:0000313" key="12">
    <source>
        <dbReference type="Proteomes" id="UP000054565"/>
    </source>
</evidence>
<dbReference type="SMART" id="SM00184">
    <property type="entry name" value="RING"/>
    <property type="match status" value="1"/>
</dbReference>
<dbReference type="OrthoDB" id="8062037at2759"/>
<dbReference type="SUPFAM" id="SSF57850">
    <property type="entry name" value="RING/U-box"/>
    <property type="match status" value="1"/>
</dbReference>
<proteinExistence type="predicted"/>
<evidence type="ECO:0000256" key="6">
    <source>
        <dbReference type="ARBA" id="ARBA00022786"/>
    </source>
</evidence>
<keyword evidence="6" id="KW-0833">Ubl conjugation pathway</keyword>
<evidence type="ECO:0000256" key="2">
    <source>
        <dbReference type="ARBA" id="ARBA00012483"/>
    </source>
</evidence>
<evidence type="ECO:0000256" key="1">
    <source>
        <dbReference type="ARBA" id="ARBA00000900"/>
    </source>
</evidence>
<evidence type="ECO:0000313" key="11">
    <source>
        <dbReference type="EMBL" id="KMP05260.1"/>
    </source>
</evidence>
<dbReference type="PANTHER" id="PTHR45931:SF3">
    <property type="entry name" value="RING ZINC FINGER-CONTAINING PROTEIN"/>
    <property type="match status" value="1"/>
</dbReference>